<reference evidence="4 5" key="1">
    <citation type="submission" date="2016-10" db="EMBL/GenBank/DDBJ databases">
        <authorList>
            <person name="de Groot N.N."/>
        </authorList>
    </citation>
    <scope>NUCLEOTIDE SEQUENCE [LARGE SCALE GENOMIC DNA]</scope>
    <source>
        <strain evidence="4 5">DSM 25294</strain>
    </source>
</reference>
<evidence type="ECO:0000256" key="3">
    <source>
        <dbReference type="SAM" id="MobiDB-lite"/>
    </source>
</evidence>
<gene>
    <name evidence="4" type="ORF">SAMN04488026_11443</name>
</gene>
<protein>
    <recommendedName>
        <fullName evidence="6">Pectate lyase</fullName>
    </recommendedName>
</protein>
<dbReference type="InterPro" id="IPR011050">
    <property type="entry name" value="Pectin_lyase_fold/virulence"/>
</dbReference>
<dbReference type="PANTHER" id="PTHR42970">
    <property type="entry name" value="PECTATE LYASE C-RELATED"/>
    <property type="match status" value="1"/>
</dbReference>
<dbReference type="GO" id="GO:0046872">
    <property type="term" value="F:metal ion binding"/>
    <property type="evidence" value="ECO:0007669"/>
    <property type="project" value="UniProtKB-KW"/>
</dbReference>
<dbReference type="InterPro" id="IPR052063">
    <property type="entry name" value="Polysaccharide_Lyase_1"/>
</dbReference>
<keyword evidence="5" id="KW-1185">Reference proteome</keyword>
<dbReference type="EMBL" id="FNEK01000144">
    <property type="protein sequence ID" value="SDL99501.1"/>
    <property type="molecule type" value="Genomic_DNA"/>
</dbReference>
<evidence type="ECO:0000313" key="5">
    <source>
        <dbReference type="Proteomes" id="UP000199382"/>
    </source>
</evidence>
<dbReference type="Proteomes" id="UP000199382">
    <property type="component" value="Unassembled WGS sequence"/>
</dbReference>
<keyword evidence="1" id="KW-0479">Metal-binding</keyword>
<evidence type="ECO:0000256" key="2">
    <source>
        <dbReference type="ARBA" id="ARBA00023180"/>
    </source>
</evidence>
<organism evidence="4 5">
    <name type="scientific">Aliiruegeria lutimaris</name>
    <dbReference type="NCBI Taxonomy" id="571298"/>
    <lineage>
        <taxon>Bacteria</taxon>
        <taxon>Pseudomonadati</taxon>
        <taxon>Pseudomonadota</taxon>
        <taxon>Alphaproteobacteria</taxon>
        <taxon>Rhodobacterales</taxon>
        <taxon>Roseobacteraceae</taxon>
        <taxon>Aliiruegeria</taxon>
    </lineage>
</organism>
<evidence type="ECO:0000256" key="1">
    <source>
        <dbReference type="ARBA" id="ARBA00022723"/>
    </source>
</evidence>
<dbReference type="SUPFAM" id="SSF51126">
    <property type="entry name" value="Pectin lyase-like"/>
    <property type="match status" value="1"/>
</dbReference>
<dbReference type="Gene3D" id="2.160.20.10">
    <property type="entry name" value="Single-stranded right-handed beta-helix, Pectin lyase-like"/>
    <property type="match status" value="1"/>
</dbReference>
<dbReference type="PANTHER" id="PTHR42970:SF1">
    <property type="entry name" value="PECTATE LYASE C-RELATED"/>
    <property type="match status" value="1"/>
</dbReference>
<name>A0A1G9PLW4_9RHOB</name>
<dbReference type="InterPro" id="IPR012334">
    <property type="entry name" value="Pectin_lyas_fold"/>
</dbReference>
<evidence type="ECO:0008006" key="6">
    <source>
        <dbReference type="Google" id="ProtNLM"/>
    </source>
</evidence>
<dbReference type="STRING" id="571298.SAMN04488026_11443"/>
<keyword evidence="2" id="KW-0325">Glycoprotein</keyword>
<feature type="region of interest" description="Disordered" evidence="3">
    <location>
        <begin position="305"/>
        <end position="330"/>
    </location>
</feature>
<accession>A0A1G9PLW4</accession>
<sequence length="353" mass="38738">MRNGTSARSPIEIEEAHDIVLRFLKLRPGPSLEPSPVVDALSIENGERLYFGNLSLMFATDENFSLHVSGQVSSDITLERSIVAYGLDRSSHPKGKHSKGALICSKEGTDNQCGRVTLWGNLFAHNRDRNPDVNGTDIGPVEVVNNIFYNPISQFGELYDHTGNLRFVYVGNVAAKGPSTTLRAAWALEAFEYVDAHDITIIARDNQVLRRADCARNGQFSVLNPLARMKQAEDPEAPESVAALPSSEVLARIPLRVGDQIGGRRVSDPLDTLVLNSLAKCKGRIINSVEEVGGWPELAELFQRDRDEDGMSDDWETGRPGLDPDRPNDPWAIDIQTGLPVIEAYLANLAGDI</sequence>
<evidence type="ECO:0000313" key="4">
    <source>
        <dbReference type="EMBL" id="SDL99501.1"/>
    </source>
</evidence>
<dbReference type="AlphaFoldDB" id="A0A1G9PLW4"/>
<proteinExistence type="predicted"/>